<keyword evidence="1" id="KW-0175">Coiled coil</keyword>
<protein>
    <submittedName>
        <fullName evidence="2">Uncharacterized protein</fullName>
    </submittedName>
</protein>
<name>A0A6A7A5U9_9PLEO</name>
<organism evidence="2 3">
    <name type="scientific">Ophiobolus disseminans</name>
    <dbReference type="NCBI Taxonomy" id="1469910"/>
    <lineage>
        <taxon>Eukaryota</taxon>
        <taxon>Fungi</taxon>
        <taxon>Dikarya</taxon>
        <taxon>Ascomycota</taxon>
        <taxon>Pezizomycotina</taxon>
        <taxon>Dothideomycetes</taxon>
        <taxon>Pleosporomycetidae</taxon>
        <taxon>Pleosporales</taxon>
        <taxon>Pleosporineae</taxon>
        <taxon>Phaeosphaeriaceae</taxon>
        <taxon>Ophiobolus</taxon>
    </lineage>
</organism>
<evidence type="ECO:0000256" key="1">
    <source>
        <dbReference type="SAM" id="Coils"/>
    </source>
</evidence>
<evidence type="ECO:0000313" key="3">
    <source>
        <dbReference type="Proteomes" id="UP000799424"/>
    </source>
</evidence>
<reference evidence="2" key="1">
    <citation type="journal article" date="2020" name="Stud. Mycol.">
        <title>101 Dothideomycetes genomes: a test case for predicting lifestyles and emergence of pathogens.</title>
        <authorList>
            <person name="Haridas S."/>
            <person name="Albert R."/>
            <person name="Binder M."/>
            <person name="Bloem J."/>
            <person name="Labutti K."/>
            <person name="Salamov A."/>
            <person name="Andreopoulos B."/>
            <person name="Baker S."/>
            <person name="Barry K."/>
            <person name="Bills G."/>
            <person name="Bluhm B."/>
            <person name="Cannon C."/>
            <person name="Castanera R."/>
            <person name="Culley D."/>
            <person name="Daum C."/>
            <person name="Ezra D."/>
            <person name="Gonzalez J."/>
            <person name="Henrissat B."/>
            <person name="Kuo A."/>
            <person name="Liang C."/>
            <person name="Lipzen A."/>
            <person name="Lutzoni F."/>
            <person name="Magnuson J."/>
            <person name="Mondo S."/>
            <person name="Nolan M."/>
            <person name="Ohm R."/>
            <person name="Pangilinan J."/>
            <person name="Park H.-J."/>
            <person name="Ramirez L."/>
            <person name="Alfaro M."/>
            <person name="Sun H."/>
            <person name="Tritt A."/>
            <person name="Yoshinaga Y."/>
            <person name="Zwiers L.-H."/>
            <person name="Turgeon B."/>
            <person name="Goodwin S."/>
            <person name="Spatafora J."/>
            <person name="Crous P."/>
            <person name="Grigoriev I."/>
        </authorList>
    </citation>
    <scope>NUCLEOTIDE SEQUENCE</scope>
    <source>
        <strain evidence="2">CBS 113818</strain>
    </source>
</reference>
<sequence length="391" mass="44261">MTTLGDLQMQLTQLFSVVNSQGYKLEDVLPMEMPDHFHDMTALKEAQAYINEFEIREKQIGADKANLASSLEAKQAEIDDQPEAFKALQVDLQQAQRSIEYYKELADNANERAARYQRKLEEASKAETVAIEESRKIQRMESDLVDREAAVYKLLDENRTMANFHETQHNRDLELIDEKENRIIALINRANQLDAERMQAVENAESASEIYDSLVKALEEESTDTAEQINRHMQRVRLSEQLYAVISTELAPINSFYSNAFDILSVYQSIFEKLSDPNCRAVPTVPLDLEAMLDIACENLDIFQAVSAAISTEGLAQEKVRQQVDDMAKRAGRMYASLDSIKKDVTSLVNRLRDDPSAWLATRGQSGSNHKLVSPASSIASFASIRNRLWS</sequence>
<accession>A0A6A7A5U9</accession>
<keyword evidence="3" id="KW-1185">Reference proteome</keyword>
<feature type="coiled-coil region" evidence="1">
    <location>
        <begin position="176"/>
        <end position="235"/>
    </location>
</feature>
<gene>
    <name evidence="2" type="ORF">CC86DRAFT_206865</name>
</gene>
<dbReference type="AlphaFoldDB" id="A0A6A7A5U9"/>
<dbReference type="EMBL" id="MU006223">
    <property type="protein sequence ID" value="KAF2828214.1"/>
    <property type="molecule type" value="Genomic_DNA"/>
</dbReference>
<evidence type="ECO:0000313" key="2">
    <source>
        <dbReference type="EMBL" id="KAF2828214.1"/>
    </source>
</evidence>
<dbReference type="OrthoDB" id="3777090at2759"/>
<feature type="coiled-coil region" evidence="1">
    <location>
        <begin position="92"/>
        <end position="126"/>
    </location>
</feature>
<dbReference type="Proteomes" id="UP000799424">
    <property type="component" value="Unassembled WGS sequence"/>
</dbReference>
<proteinExistence type="predicted"/>